<dbReference type="PROSITE" id="PS50893">
    <property type="entry name" value="ABC_TRANSPORTER_2"/>
    <property type="match status" value="1"/>
</dbReference>
<dbReference type="InterPro" id="IPR027417">
    <property type="entry name" value="P-loop_NTPase"/>
</dbReference>
<gene>
    <name evidence="11" type="ORF">HMPREF1871_00068</name>
</gene>
<dbReference type="RefSeq" id="WP_066128401.1">
    <property type="nucleotide sequence ID" value="NZ_KQ959854.1"/>
</dbReference>
<dbReference type="PANTHER" id="PTHR43553">
    <property type="entry name" value="HEAVY METAL TRANSPORTER"/>
    <property type="match status" value="1"/>
</dbReference>
<dbReference type="PANTHER" id="PTHR43553:SF27">
    <property type="entry name" value="ENERGY-COUPLING FACTOR TRANSPORTER ATP-BINDING PROTEIN ECFA2"/>
    <property type="match status" value="1"/>
</dbReference>
<dbReference type="InterPro" id="IPR015856">
    <property type="entry name" value="ABC_transpr_CbiO/EcfA_su"/>
</dbReference>
<feature type="domain" description="ABC transporter" evidence="10">
    <location>
        <begin position="3"/>
        <end position="253"/>
    </location>
</feature>
<comment type="subcellular location">
    <subcellularLocation>
        <location evidence="1">Cell membrane</location>
        <topology evidence="1">Peripheral membrane protein</topology>
    </subcellularLocation>
</comment>
<evidence type="ECO:0000256" key="2">
    <source>
        <dbReference type="ARBA" id="ARBA00005417"/>
    </source>
</evidence>
<dbReference type="InterPro" id="IPR003593">
    <property type="entry name" value="AAA+_ATPase"/>
</dbReference>
<keyword evidence="3" id="KW-0813">Transport</keyword>
<evidence type="ECO:0000256" key="1">
    <source>
        <dbReference type="ARBA" id="ARBA00004202"/>
    </source>
</evidence>
<evidence type="ECO:0000256" key="8">
    <source>
        <dbReference type="ARBA" id="ARBA00023136"/>
    </source>
</evidence>
<keyword evidence="12" id="KW-1185">Reference proteome</keyword>
<dbReference type="SMART" id="SM00382">
    <property type="entry name" value="AAA"/>
    <property type="match status" value="1"/>
</dbReference>
<dbReference type="CDD" id="cd03225">
    <property type="entry name" value="ABC_cobalt_CbiO_domain1"/>
    <property type="match status" value="1"/>
</dbReference>
<dbReference type="Proteomes" id="UP000070467">
    <property type="component" value="Unassembled WGS sequence"/>
</dbReference>
<keyword evidence="6 11" id="KW-0067">ATP-binding</keyword>
<evidence type="ECO:0000313" key="11">
    <source>
        <dbReference type="EMBL" id="KXB59001.1"/>
    </source>
</evidence>
<organism evidence="11 12">
    <name type="scientific">Gemelliphila asaccharolytica</name>
    <dbReference type="NCBI Taxonomy" id="502393"/>
    <lineage>
        <taxon>Bacteria</taxon>
        <taxon>Bacillati</taxon>
        <taxon>Bacillota</taxon>
        <taxon>Bacilli</taxon>
        <taxon>Bacillales</taxon>
        <taxon>Gemellaceae</taxon>
        <taxon>Gemelliphila</taxon>
    </lineage>
</organism>
<keyword evidence="9" id="KW-0175">Coiled coil</keyword>
<protein>
    <submittedName>
        <fullName evidence="11">ABC transporter, ATP-binding protein</fullName>
    </submittedName>
</protein>
<evidence type="ECO:0000313" key="12">
    <source>
        <dbReference type="Proteomes" id="UP000070467"/>
    </source>
</evidence>
<evidence type="ECO:0000256" key="5">
    <source>
        <dbReference type="ARBA" id="ARBA00022741"/>
    </source>
</evidence>
<keyword evidence="8" id="KW-0472">Membrane</keyword>
<reference evidence="11 12" key="1">
    <citation type="submission" date="2016-01" db="EMBL/GenBank/DDBJ databases">
        <authorList>
            <person name="Mitreva M."/>
            <person name="Pepin K.H."/>
            <person name="Mihindukulasuriya K.A."/>
            <person name="Fulton R."/>
            <person name="Fronick C."/>
            <person name="O'Laughlin M."/>
            <person name="Miner T."/>
            <person name="Herter B."/>
            <person name="Rosa B.A."/>
            <person name="Cordes M."/>
            <person name="Tomlinson C."/>
            <person name="Wollam A."/>
            <person name="Palsikar V.B."/>
            <person name="Mardis E.R."/>
            <person name="Wilson R.K."/>
        </authorList>
    </citation>
    <scope>NUCLEOTIDE SEQUENCE [LARGE SCALE GENOMIC DNA]</scope>
    <source>
        <strain evidence="11 12">KA00071</strain>
    </source>
</reference>
<keyword evidence="4" id="KW-1003">Cell membrane</keyword>
<dbReference type="EMBL" id="LSDB01000001">
    <property type="protein sequence ID" value="KXB59001.1"/>
    <property type="molecule type" value="Genomic_DNA"/>
</dbReference>
<evidence type="ECO:0000256" key="4">
    <source>
        <dbReference type="ARBA" id="ARBA00022475"/>
    </source>
</evidence>
<comment type="caution">
    <text evidence="11">The sequence shown here is derived from an EMBL/GenBank/DDBJ whole genome shotgun (WGS) entry which is preliminary data.</text>
</comment>
<evidence type="ECO:0000256" key="3">
    <source>
        <dbReference type="ARBA" id="ARBA00022448"/>
    </source>
</evidence>
<dbReference type="GO" id="GO:0005524">
    <property type="term" value="F:ATP binding"/>
    <property type="evidence" value="ECO:0007669"/>
    <property type="project" value="UniProtKB-KW"/>
</dbReference>
<evidence type="ECO:0000256" key="6">
    <source>
        <dbReference type="ARBA" id="ARBA00022840"/>
    </source>
</evidence>
<dbReference type="Pfam" id="PF00005">
    <property type="entry name" value="ABC_tran"/>
    <property type="match status" value="1"/>
</dbReference>
<evidence type="ECO:0000259" key="10">
    <source>
        <dbReference type="PROSITE" id="PS50893"/>
    </source>
</evidence>
<dbReference type="PROSITE" id="PS00211">
    <property type="entry name" value="ABC_TRANSPORTER_1"/>
    <property type="match status" value="1"/>
</dbReference>
<evidence type="ECO:0000256" key="7">
    <source>
        <dbReference type="ARBA" id="ARBA00022967"/>
    </source>
</evidence>
<dbReference type="SUPFAM" id="SSF52540">
    <property type="entry name" value="P-loop containing nucleoside triphosphate hydrolases"/>
    <property type="match status" value="1"/>
</dbReference>
<comment type="similarity">
    <text evidence="2">Belongs to the ABC transporter superfamily.</text>
</comment>
<evidence type="ECO:0000256" key="9">
    <source>
        <dbReference type="SAM" id="Coils"/>
    </source>
</evidence>
<dbReference type="InterPro" id="IPR050095">
    <property type="entry name" value="ECF_ABC_transporter_ATP-bd"/>
</dbReference>
<sequence length="294" mass="34438">MQIKFNEVDFTYNENTPYENKVLKKINLKIFPSSFTVIIGKTGSGKSTLIEHINGLLLPDKGFVLIEKKRLEKKRTKKEKKLLQENLLQIRKNIAMLFQFSEQQLFESTVLRDIIYAPLNYGVSEKDAIARAKHLINVVGLDESYLKRSPFELSGGEMRKVALCGVLAIKPKILVLDEPTIGLDYKSKKDFMDLIYKIHKKEKMTIVFITHNMEYVLKYADNIIIMEDGKIKENIKDKDYFIKIIKENKYNLEAPDIIKLQLELLNKGFPLSRVHFEYEKLFDEIKERFKESYE</sequence>
<dbReference type="InterPro" id="IPR003439">
    <property type="entry name" value="ABC_transporter-like_ATP-bd"/>
</dbReference>
<proteinExistence type="inferred from homology"/>
<keyword evidence="5" id="KW-0547">Nucleotide-binding</keyword>
<keyword evidence="7" id="KW-1278">Translocase</keyword>
<name>A0ABR5TPZ0_9BACL</name>
<accession>A0ABR5TPZ0</accession>
<dbReference type="InterPro" id="IPR017871">
    <property type="entry name" value="ABC_transporter-like_CS"/>
</dbReference>
<feature type="coiled-coil region" evidence="9">
    <location>
        <begin position="66"/>
        <end position="93"/>
    </location>
</feature>
<dbReference type="Gene3D" id="3.40.50.300">
    <property type="entry name" value="P-loop containing nucleotide triphosphate hydrolases"/>
    <property type="match status" value="1"/>
</dbReference>